<gene>
    <name evidence="2" type="ORF">R77591_04015</name>
</gene>
<reference evidence="2" key="1">
    <citation type="submission" date="2023-07" db="EMBL/GenBank/DDBJ databases">
        <authorList>
            <person name="Peeters C."/>
        </authorList>
    </citation>
    <scope>NUCLEOTIDE SEQUENCE</scope>
    <source>
        <strain evidence="2">R-77591</strain>
    </source>
</reference>
<organism evidence="2 3">
    <name type="scientific">Ralstonia mannitolilytica</name>
    <dbReference type="NCBI Taxonomy" id="105219"/>
    <lineage>
        <taxon>Bacteria</taxon>
        <taxon>Pseudomonadati</taxon>
        <taxon>Pseudomonadota</taxon>
        <taxon>Betaproteobacteria</taxon>
        <taxon>Burkholderiales</taxon>
        <taxon>Burkholderiaceae</taxon>
        <taxon>Ralstonia</taxon>
    </lineage>
</organism>
<dbReference type="EMBL" id="CATVXE010000021">
    <property type="protein sequence ID" value="CAJ0693011.1"/>
    <property type="molecule type" value="Genomic_DNA"/>
</dbReference>
<proteinExistence type="predicted"/>
<keyword evidence="1" id="KW-1133">Transmembrane helix</keyword>
<feature type="transmembrane region" description="Helical" evidence="1">
    <location>
        <begin position="36"/>
        <end position="62"/>
    </location>
</feature>
<sequence>MRVRCPEIVDYHEYRSLAEAFGPGAELAKQPTWKDWAAAIATGIGAGVVMTFVVACAADALIR</sequence>
<evidence type="ECO:0000313" key="2">
    <source>
        <dbReference type="EMBL" id="CAJ0693011.1"/>
    </source>
</evidence>
<dbReference type="RefSeq" id="WP_222329079.1">
    <property type="nucleotide sequence ID" value="NZ_CATVXE010000021.1"/>
</dbReference>
<name>A0AAD2AYC9_9RALS</name>
<dbReference type="AlphaFoldDB" id="A0AAD2AYC9"/>
<protein>
    <submittedName>
        <fullName evidence="2">Uncharacterized protein</fullName>
    </submittedName>
</protein>
<dbReference type="Proteomes" id="UP001190002">
    <property type="component" value="Unassembled WGS sequence"/>
</dbReference>
<keyword evidence="1" id="KW-0812">Transmembrane</keyword>
<accession>A0AAD2AYC9</accession>
<evidence type="ECO:0000313" key="3">
    <source>
        <dbReference type="Proteomes" id="UP001190002"/>
    </source>
</evidence>
<comment type="caution">
    <text evidence="2">The sequence shown here is derived from an EMBL/GenBank/DDBJ whole genome shotgun (WGS) entry which is preliminary data.</text>
</comment>
<evidence type="ECO:0000256" key="1">
    <source>
        <dbReference type="SAM" id="Phobius"/>
    </source>
</evidence>
<keyword evidence="1" id="KW-0472">Membrane</keyword>